<reference evidence="2" key="1">
    <citation type="submission" date="2023-05" db="EMBL/GenBank/DDBJ databases">
        <title>Nepenthes gracilis genome sequencing.</title>
        <authorList>
            <person name="Fukushima K."/>
        </authorList>
    </citation>
    <scope>NUCLEOTIDE SEQUENCE</scope>
    <source>
        <strain evidence="2">SING2019-196</strain>
    </source>
</reference>
<feature type="compositionally biased region" description="Basic and acidic residues" evidence="1">
    <location>
        <begin position="148"/>
        <end position="157"/>
    </location>
</feature>
<dbReference type="Proteomes" id="UP001279734">
    <property type="component" value="Unassembled WGS sequence"/>
</dbReference>
<feature type="region of interest" description="Disordered" evidence="1">
    <location>
        <begin position="1"/>
        <end position="20"/>
    </location>
</feature>
<feature type="region of interest" description="Disordered" evidence="1">
    <location>
        <begin position="131"/>
        <end position="157"/>
    </location>
</feature>
<sequence>MDDRKCEPGIGSSELGWGSNCMFSDAEAEGRKNDVEDSDDIAGKGSPHGRESGETSFGIFRAAAMDKTPGKCARHPQRNTEAKGAPSLFFVLARQTKTQAQLYWWCYVTFKYYWWSTITRIAVISLNCRRKPSPPLNPNRRNPSRFRSNQDLKHKGR</sequence>
<proteinExistence type="predicted"/>
<organism evidence="2 3">
    <name type="scientific">Nepenthes gracilis</name>
    <name type="common">Slender pitcher plant</name>
    <dbReference type="NCBI Taxonomy" id="150966"/>
    <lineage>
        <taxon>Eukaryota</taxon>
        <taxon>Viridiplantae</taxon>
        <taxon>Streptophyta</taxon>
        <taxon>Embryophyta</taxon>
        <taxon>Tracheophyta</taxon>
        <taxon>Spermatophyta</taxon>
        <taxon>Magnoliopsida</taxon>
        <taxon>eudicotyledons</taxon>
        <taxon>Gunneridae</taxon>
        <taxon>Pentapetalae</taxon>
        <taxon>Caryophyllales</taxon>
        <taxon>Nepenthaceae</taxon>
        <taxon>Nepenthes</taxon>
    </lineage>
</organism>
<gene>
    <name evidence="2" type="ORF">Nepgr_012136</name>
</gene>
<feature type="region of interest" description="Disordered" evidence="1">
    <location>
        <begin position="28"/>
        <end position="57"/>
    </location>
</feature>
<evidence type="ECO:0000313" key="3">
    <source>
        <dbReference type="Proteomes" id="UP001279734"/>
    </source>
</evidence>
<feature type="compositionally biased region" description="Low complexity" evidence="1">
    <location>
        <begin position="138"/>
        <end position="147"/>
    </location>
</feature>
<comment type="caution">
    <text evidence="2">The sequence shown here is derived from an EMBL/GenBank/DDBJ whole genome shotgun (WGS) entry which is preliminary data.</text>
</comment>
<evidence type="ECO:0000313" key="2">
    <source>
        <dbReference type="EMBL" id="GMH10295.1"/>
    </source>
</evidence>
<evidence type="ECO:0000256" key="1">
    <source>
        <dbReference type="SAM" id="MobiDB-lite"/>
    </source>
</evidence>
<dbReference type="EMBL" id="BSYO01000010">
    <property type="protein sequence ID" value="GMH10295.1"/>
    <property type="molecule type" value="Genomic_DNA"/>
</dbReference>
<name>A0AAD3SF92_NEPGR</name>
<keyword evidence="3" id="KW-1185">Reference proteome</keyword>
<protein>
    <submittedName>
        <fullName evidence="2">Uncharacterized protein</fullName>
    </submittedName>
</protein>
<accession>A0AAD3SF92</accession>
<dbReference type="AlphaFoldDB" id="A0AAD3SF92"/>